<dbReference type="InterPro" id="IPR023115">
    <property type="entry name" value="TIF_IF2_dom3"/>
</dbReference>
<dbReference type="AlphaFoldDB" id="A0A1F6EEX9"/>
<dbReference type="EMBL" id="MFLS01000019">
    <property type="protein sequence ID" value="OGG72188.1"/>
    <property type="molecule type" value="Genomic_DNA"/>
</dbReference>
<dbReference type="Pfam" id="PF22042">
    <property type="entry name" value="EF-G_D2"/>
    <property type="match status" value="1"/>
</dbReference>
<dbReference type="Gene3D" id="2.40.30.10">
    <property type="entry name" value="Translation factors"/>
    <property type="match status" value="2"/>
</dbReference>
<comment type="function">
    <text evidence="8">One of the essential components for the initiation of protein synthesis. Protects formylmethionyl-tRNA from spontaneous hydrolysis and promotes its binding to the 30S ribosomal subunits. Also involved in the hydrolysis of GTP during the formation of the 70S ribosomal complex.</text>
</comment>
<dbReference type="NCBIfam" id="TIGR00487">
    <property type="entry name" value="IF-2"/>
    <property type="match status" value="1"/>
</dbReference>
<dbReference type="FunFam" id="3.40.50.10050:FF:000001">
    <property type="entry name" value="Translation initiation factor IF-2"/>
    <property type="match status" value="1"/>
</dbReference>
<dbReference type="InterPro" id="IPR009000">
    <property type="entry name" value="Transl_B-barrel_sf"/>
</dbReference>
<sequence length="488" mass="51639">MTQRARPPVIAVMGHIDHGKSSLLDYIRKESVVAGEAGGITQHVAAYIAEHAKRQITFLDTPGHEAFKALRARGAAAADIAILVVAADEGVMPQTLDALSAIKEAKIPYVVALTKIDKSNADIERTKASLLEHEIFLEGLGGDVPYSPISSKTGEGVSELLDLVLLAADLTDLSANREARAAGFVLESSQDPKRGASATLIVKEGTLATGGFVVAGDVYAPVRFIEDFRGARVESIGPGEPAVVSGFSKLPPAGTLFTVASTKKEAEAATQEHAGTPVKQKSAERVEGVVELPLVIKADVGGSVDAILHELAKVTRERAELRVIGSGVGSVSEGDVKAVSAAKGAVIGFNVSIDEAARELAFRDQVPIETFTVIYELSKRVAELLTARAPKIAVERELGRATVLKIFSSTAKKKVVGLRYVSGTLGVGNLIKVLRNNEEVARGKIKNLQQARADVKEIKVEGEFGAELEVREELSYGDTVIAFAPQES</sequence>
<comment type="caution">
    <text evidence="10">The sequence shown here is derived from an EMBL/GenBank/DDBJ whole genome shotgun (WGS) entry which is preliminary data.</text>
</comment>
<evidence type="ECO:0000256" key="3">
    <source>
        <dbReference type="ARBA" id="ARBA00022540"/>
    </source>
</evidence>
<dbReference type="PANTHER" id="PTHR43381">
    <property type="entry name" value="TRANSLATION INITIATION FACTOR IF-2-RELATED"/>
    <property type="match status" value="1"/>
</dbReference>
<dbReference type="InterPro" id="IPR000795">
    <property type="entry name" value="T_Tr_GTP-bd_dom"/>
</dbReference>
<evidence type="ECO:0000256" key="6">
    <source>
        <dbReference type="ARBA" id="ARBA00023134"/>
    </source>
</evidence>
<dbReference type="PROSITE" id="PS51722">
    <property type="entry name" value="G_TR_2"/>
    <property type="match status" value="1"/>
</dbReference>
<dbReference type="Pfam" id="PF11987">
    <property type="entry name" value="IF-2"/>
    <property type="match status" value="1"/>
</dbReference>
<dbReference type="InterPro" id="IPR000178">
    <property type="entry name" value="TF_IF2_bacterial-like"/>
</dbReference>
<dbReference type="GO" id="GO:0003743">
    <property type="term" value="F:translation initiation factor activity"/>
    <property type="evidence" value="ECO:0007669"/>
    <property type="project" value="UniProtKB-UniRule"/>
</dbReference>
<evidence type="ECO:0000256" key="4">
    <source>
        <dbReference type="ARBA" id="ARBA00022741"/>
    </source>
</evidence>
<dbReference type="SUPFAM" id="SSF52156">
    <property type="entry name" value="Initiation factor IF2/eIF5b, domain 3"/>
    <property type="match status" value="1"/>
</dbReference>
<accession>A0A1F6EEX9</accession>
<reference evidence="10 11" key="1">
    <citation type="journal article" date="2016" name="Nat. Commun.">
        <title>Thousands of microbial genomes shed light on interconnected biogeochemical processes in an aquifer system.</title>
        <authorList>
            <person name="Anantharaman K."/>
            <person name="Brown C.T."/>
            <person name="Hug L.A."/>
            <person name="Sharon I."/>
            <person name="Castelle C.J."/>
            <person name="Probst A.J."/>
            <person name="Thomas B.C."/>
            <person name="Singh A."/>
            <person name="Wilkins M.J."/>
            <person name="Karaoz U."/>
            <person name="Brodie E.L."/>
            <person name="Williams K.H."/>
            <person name="Hubbard S.S."/>
            <person name="Banfield J.F."/>
        </authorList>
    </citation>
    <scope>NUCLEOTIDE SEQUENCE [LARGE SCALE GENOMIC DNA]</scope>
</reference>
<protein>
    <recommendedName>
        <fullName evidence="2 7">Translation initiation factor IF-2</fullName>
    </recommendedName>
</protein>
<feature type="domain" description="Tr-type G" evidence="9">
    <location>
        <begin position="5"/>
        <end position="173"/>
    </location>
</feature>
<dbReference type="NCBIfam" id="TIGR00231">
    <property type="entry name" value="small_GTP"/>
    <property type="match status" value="1"/>
</dbReference>
<dbReference type="Gene3D" id="3.40.50.10050">
    <property type="entry name" value="Translation initiation factor IF- 2, domain 3"/>
    <property type="match status" value="1"/>
</dbReference>
<gene>
    <name evidence="10" type="ORF">A3E65_00295</name>
</gene>
<evidence type="ECO:0000256" key="1">
    <source>
        <dbReference type="ARBA" id="ARBA00007733"/>
    </source>
</evidence>
<name>A0A1F6EEX9_9BACT</name>
<proteinExistence type="inferred from homology"/>
<dbReference type="CDD" id="cd01887">
    <property type="entry name" value="IF2_eIF5B"/>
    <property type="match status" value="1"/>
</dbReference>
<dbReference type="Proteomes" id="UP000178392">
    <property type="component" value="Unassembled WGS sequence"/>
</dbReference>
<dbReference type="PANTHER" id="PTHR43381:SF5">
    <property type="entry name" value="TR-TYPE G DOMAIN-CONTAINING PROTEIN"/>
    <property type="match status" value="1"/>
</dbReference>
<organism evidence="10 11">
    <name type="scientific">Candidatus Kaiserbacteria bacterium RIFCSPHIGHO2_12_FULL_56_13</name>
    <dbReference type="NCBI Taxonomy" id="1798505"/>
    <lineage>
        <taxon>Bacteria</taxon>
        <taxon>Candidatus Kaiseribacteriota</taxon>
    </lineage>
</organism>
<evidence type="ECO:0000256" key="8">
    <source>
        <dbReference type="RuleBase" id="RU000644"/>
    </source>
</evidence>
<evidence type="ECO:0000313" key="11">
    <source>
        <dbReference type="Proteomes" id="UP000178392"/>
    </source>
</evidence>
<dbReference type="InterPro" id="IPR015760">
    <property type="entry name" value="TIF_IF2"/>
</dbReference>
<dbReference type="InterPro" id="IPR027417">
    <property type="entry name" value="P-loop_NTPase"/>
</dbReference>
<evidence type="ECO:0000256" key="2">
    <source>
        <dbReference type="ARBA" id="ARBA00020675"/>
    </source>
</evidence>
<dbReference type="InterPro" id="IPR053905">
    <property type="entry name" value="EF-G-like_DII"/>
</dbReference>
<evidence type="ECO:0000313" key="10">
    <source>
        <dbReference type="EMBL" id="OGG72188.1"/>
    </source>
</evidence>
<keyword evidence="6" id="KW-0342">GTP-binding</keyword>
<dbReference type="GO" id="GO:0005525">
    <property type="term" value="F:GTP binding"/>
    <property type="evidence" value="ECO:0007669"/>
    <property type="project" value="UniProtKB-KW"/>
</dbReference>
<dbReference type="Gene3D" id="3.40.50.300">
    <property type="entry name" value="P-loop containing nucleotide triphosphate hydrolases"/>
    <property type="match status" value="1"/>
</dbReference>
<evidence type="ECO:0000259" key="9">
    <source>
        <dbReference type="PROSITE" id="PS51722"/>
    </source>
</evidence>
<dbReference type="Pfam" id="PF00009">
    <property type="entry name" value="GTP_EFTU"/>
    <property type="match status" value="1"/>
</dbReference>
<dbReference type="GO" id="GO:0005737">
    <property type="term" value="C:cytoplasm"/>
    <property type="evidence" value="ECO:0007669"/>
    <property type="project" value="UniProtKB-UniRule"/>
</dbReference>
<evidence type="ECO:0000256" key="7">
    <source>
        <dbReference type="NCBIfam" id="TIGR00487"/>
    </source>
</evidence>
<keyword evidence="4" id="KW-0547">Nucleotide-binding</keyword>
<evidence type="ECO:0000256" key="5">
    <source>
        <dbReference type="ARBA" id="ARBA00022917"/>
    </source>
</evidence>
<keyword evidence="5 8" id="KW-0648">Protein biosynthesis</keyword>
<dbReference type="SUPFAM" id="SSF50447">
    <property type="entry name" value="Translation proteins"/>
    <property type="match status" value="2"/>
</dbReference>
<dbReference type="FunFam" id="3.40.50.300:FF:000019">
    <property type="entry name" value="Translation initiation factor IF-2"/>
    <property type="match status" value="1"/>
</dbReference>
<dbReference type="SUPFAM" id="SSF52540">
    <property type="entry name" value="P-loop containing nucleoside triphosphate hydrolases"/>
    <property type="match status" value="1"/>
</dbReference>
<dbReference type="GO" id="GO:0003924">
    <property type="term" value="F:GTPase activity"/>
    <property type="evidence" value="ECO:0007669"/>
    <property type="project" value="InterPro"/>
</dbReference>
<keyword evidence="3 8" id="KW-0396">Initiation factor</keyword>
<comment type="similarity">
    <text evidence="1 8">Belongs to the TRAFAC class translation factor GTPase superfamily. Classic translation factor GTPase family. IF-2 subfamily.</text>
</comment>
<dbReference type="InterPro" id="IPR036925">
    <property type="entry name" value="TIF_IF2_dom3_sf"/>
</dbReference>
<dbReference type="InterPro" id="IPR005225">
    <property type="entry name" value="Small_GTP-bd"/>
</dbReference>